<dbReference type="Pfam" id="PF04147">
    <property type="entry name" value="Nop14"/>
    <property type="match status" value="1"/>
</dbReference>
<feature type="compositionally biased region" description="Basic and acidic residues" evidence="7">
    <location>
        <begin position="38"/>
        <end position="60"/>
    </location>
</feature>
<feature type="region of interest" description="Disordered" evidence="7">
    <location>
        <begin position="681"/>
        <end position="727"/>
    </location>
</feature>
<dbReference type="OrthoDB" id="10658372at2759"/>
<feature type="region of interest" description="Disordered" evidence="7">
    <location>
        <begin position="305"/>
        <end position="350"/>
    </location>
</feature>
<protein>
    <submittedName>
        <fullName evidence="8">Uncharacterized protein</fullName>
    </submittedName>
</protein>
<comment type="caution">
    <text evidence="8">The sequence shown here is derived from an EMBL/GenBank/DDBJ whole genome shotgun (WGS) entry which is preliminary data.</text>
</comment>
<dbReference type="GO" id="GO:0030490">
    <property type="term" value="P:maturation of SSU-rRNA"/>
    <property type="evidence" value="ECO:0007669"/>
    <property type="project" value="TreeGrafter"/>
</dbReference>
<dbReference type="PANTHER" id="PTHR23183:SF0">
    <property type="entry name" value="NUCLEOLAR PROTEIN 14"/>
    <property type="match status" value="1"/>
</dbReference>
<evidence type="ECO:0000313" key="8">
    <source>
        <dbReference type="EMBL" id="KAF6000973.1"/>
    </source>
</evidence>
<reference evidence="8 9" key="1">
    <citation type="journal article" date="2020" name="J. Phycol.">
        <title>Comparative genome analysis reveals Cyanidiococcus gen. nov., a new extremophilic red algal genus sister to Cyanidioschyzon (Cyanidioschyzonaceae, Rhodophyta).</title>
        <authorList>
            <person name="Liu S.-L."/>
            <person name="Chiang Y.-R."/>
            <person name="Yoon H.S."/>
            <person name="Fu H.-Y."/>
        </authorList>
    </citation>
    <scope>NUCLEOTIDE SEQUENCE [LARGE SCALE GENOMIC DNA]</scope>
    <source>
        <strain evidence="8 9">THAL066</strain>
    </source>
</reference>
<dbReference type="GO" id="GO:0032040">
    <property type="term" value="C:small-subunit processome"/>
    <property type="evidence" value="ECO:0007669"/>
    <property type="project" value="InterPro"/>
</dbReference>
<dbReference type="EMBL" id="VWRR01000016">
    <property type="protein sequence ID" value="KAF6000973.1"/>
    <property type="molecule type" value="Genomic_DNA"/>
</dbReference>
<name>A0A7J7ICZ5_9RHOD</name>
<evidence type="ECO:0000256" key="1">
    <source>
        <dbReference type="ARBA" id="ARBA00004604"/>
    </source>
</evidence>
<dbReference type="GO" id="GO:0030692">
    <property type="term" value="C:Noc4p-Nop14p complex"/>
    <property type="evidence" value="ECO:0007669"/>
    <property type="project" value="TreeGrafter"/>
</dbReference>
<evidence type="ECO:0000256" key="6">
    <source>
        <dbReference type="ARBA" id="ARBA00024695"/>
    </source>
</evidence>
<keyword evidence="3" id="KW-0690">Ribosome biogenesis</keyword>
<dbReference type="AlphaFoldDB" id="A0A7J7ICZ5"/>
<feature type="compositionally biased region" description="Acidic residues" evidence="7">
    <location>
        <begin position="140"/>
        <end position="155"/>
    </location>
</feature>
<feature type="compositionally biased region" description="Basic and acidic residues" evidence="7">
    <location>
        <begin position="699"/>
        <end position="712"/>
    </location>
</feature>
<evidence type="ECO:0000256" key="2">
    <source>
        <dbReference type="ARBA" id="ARBA00007466"/>
    </source>
</evidence>
<proteinExistence type="inferred from homology"/>
<accession>A0A7J7ICZ5</accession>
<organism evidence="8 9">
    <name type="scientific">Cyanidiococcus yangmingshanensis</name>
    <dbReference type="NCBI Taxonomy" id="2690220"/>
    <lineage>
        <taxon>Eukaryota</taxon>
        <taxon>Rhodophyta</taxon>
        <taxon>Bangiophyceae</taxon>
        <taxon>Cyanidiales</taxon>
        <taxon>Cyanidiaceae</taxon>
        <taxon>Cyanidiococcus</taxon>
    </lineage>
</organism>
<comment type="subcellular location">
    <subcellularLocation>
        <location evidence="1">Nucleus</location>
        <location evidence="1">Nucleolus</location>
    </subcellularLocation>
</comment>
<gene>
    <name evidence="8" type="ORF">F1559_000324</name>
</gene>
<dbReference type="Proteomes" id="UP000530660">
    <property type="component" value="Unassembled WGS sequence"/>
</dbReference>
<evidence type="ECO:0000256" key="4">
    <source>
        <dbReference type="ARBA" id="ARBA00022552"/>
    </source>
</evidence>
<feature type="region of interest" description="Disordered" evidence="7">
    <location>
        <begin position="28"/>
        <end position="97"/>
    </location>
</feature>
<evidence type="ECO:0000256" key="7">
    <source>
        <dbReference type="SAM" id="MobiDB-lite"/>
    </source>
</evidence>
<keyword evidence="9" id="KW-1185">Reference proteome</keyword>
<sequence>MDLKVIHKMKSEQKPRQGIVNLFDHYLERGAGKRRKTRSGDRGSSRDATWRSTQRNRDGHGSPSARGAKQSRKRGIFQLDDGDVDDDGTSRSQTDTLRERVTETLTHHGKPLDLVTSSVSLGNRRRSHLVDHDSHHFDDTADFTGEESSDSDDQYDGIDLLSALGGTRHADADHAHRNHHEIVDGASKPRFRDLMQHWIRQREQAKQERQTERLLLEQQTADVDETFRLLRGQLLPRQATDEHQLRSKSDPASDSALLDDYDRALLDMADGRRAKPDEPISMREARRQEELLRLSYASEEADITGWTDGTALDPRQTSATVHPCSQSGPGESVREGTPSADHQPASSEEQHVLGDKLTELERLWQTLPSVRGNESLSSLLGTLRDEAIRTLAEDLRDRQAPSNKLERPTTSISPSMKPASAAYIALGKWSLEQLQTLDQQLASLPDQLDDWTQDPKTWQRLWSGMLIWYSLSGLYPHTQARHPVIAPLVLIISHLFERATLVLERTEATKVPTQVRMRSLALLLTLGHLWIERLVRPSTRFWPETFGFLRALLRHLLAGQCPPGRTDERACDETSGHAATAHPETDATRPAFVDHALDQVYRWSVPLNTETVDAFPLVVTIALLCGRLLQSDVVRDDPTSTLKEALQTPLSALIAVTDPGLQVWCKRFLYSLQAPDAAARPRLGRRPTAKQPKLLNPRLEIDRPQGSEKKQAAENQRLRQQVTRERRATARVLRRRHEVHAAHRLQAENSIRARLQRRERQIAGLLITEQNRDM</sequence>
<comment type="similarity">
    <text evidence="2">Belongs to the NOP14 family.</text>
</comment>
<evidence type="ECO:0000256" key="3">
    <source>
        <dbReference type="ARBA" id="ARBA00022517"/>
    </source>
</evidence>
<evidence type="ECO:0000313" key="9">
    <source>
        <dbReference type="Proteomes" id="UP000530660"/>
    </source>
</evidence>
<keyword evidence="5" id="KW-0539">Nucleus</keyword>
<evidence type="ECO:0000256" key="5">
    <source>
        <dbReference type="ARBA" id="ARBA00023242"/>
    </source>
</evidence>
<dbReference type="InterPro" id="IPR007276">
    <property type="entry name" value="Nop14"/>
</dbReference>
<comment type="function">
    <text evidence="6">Involved in nucleolar processing of pre-18S ribosomal RNA. Has a role in the nuclear export of 40S pre-ribosomal subunit to the cytoplasm.</text>
</comment>
<feature type="region of interest" description="Disordered" evidence="7">
    <location>
        <begin position="133"/>
        <end position="155"/>
    </location>
</feature>
<feature type="region of interest" description="Disordered" evidence="7">
    <location>
        <begin position="239"/>
        <end position="258"/>
    </location>
</feature>
<dbReference type="PANTHER" id="PTHR23183">
    <property type="entry name" value="NOP14"/>
    <property type="match status" value="1"/>
</dbReference>
<feature type="compositionally biased region" description="Polar residues" evidence="7">
    <location>
        <begin position="315"/>
        <end position="329"/>
    </location>
</feature>
<keyword evidence="4" id="KW-0698">rRNA processing</keyword>
<feature type="compositionally biased region" description="Basic and acidic residues" evidence="7">
    <location>
        <begin position="239"/>
        <end position="251"/>
    </location>
</feature>